<dbReference type="Proteomes" id="UP000317238">
    <property type="component" value="Unassembled WGS sequence"/>
</dbReference>
<accession>A0A5C5Y208</accession>
<dbReference type="Gene3D" id="1.10.1330.10">
    <property type="entry name" value="Dockerin domain"/>
    <property type="match status" value="1"/>
</dbReference>
<dbReference type="AlphaFoldDB" id="A0A5C5Y208"/>
<reference evidence="1 2" key="1">
    <citation type="submission" date="2019-02" db="EMBL/GenBank/DDBJ databases">
        <title>Deep-cultivation of Planctomycetes and their phenomic and genomic characterization uncovers novel biology.</title>
        <authorList>
            <person name="Wiegand S."/>
            <person name="Jogler M."/>
            <person name="Boedeker C."/>
            <person name="Pinto D."/>
            <person name="Vollmers J."/>
            <person name="Rivas-Marin E."/>
            <person name="Kohn T."/>
            <person name="Peeters S.H."/>
            <person name="Heuer A."/>
            <person name="Rast P."/>
            <person name="Oberbeckmann S."/>
            <person name="Bunk B."/>
            <person name="Jeske O."/>
            <person name="Meyerdierks A."/>
            <person name="Storesund J.E."/>
            <person name="Kallscheuer N."/>
            <person name="Luecker S."/>
            <person name="Lage O.M."/>
            <person name="Pohl T."/>
            <person name="Merkel B.J."/>
            <person name="Hornburger P."/>
            <person name="Mueller R.-W."/>
            <person name="Bruemmer F."/>
            <person name="Labrenz M."/>
            <person name="Spormann A.M."/>
            <person name="Op Den Camp H."/>
            <person name="Overmann J."/>
            <person name="Amann R."/>
            <person name="Jetten M.S.M."/>
            <person name="Mascher T."/>
            <person name="Medema M.H."/>
            <person name="Devos D.P."/>
            <person name="Kaster A.-K."/>
            <person name="Ovreas L."/>
            <person name="Rohde M."/>
            <person name="Galperin M.Y."/>
            <person name="Jogler C."/>
        </authorList>
    </citation>
    <scope>NUCLEOTIDE SEQUENCE [LARGE SCALE GENOMIC DNA]</scope>
    <source>
        <strain evidence="1 2">Pan14r</strain>
    </source>
</reference>
<evidence type="ECO:0000313" key="2">
    <source>
        <dbReference type="Proteomes" id="UP000317238"/>
    </source>
</evidence>
<proteinExistence type="predicted"/>
<dbReference type="EMBL" id="SJPL01000001">
    <property type="protein sequence ID" value="TWT69028.1"/>
    <property type="molecule type" value="Genomic_DNA"/>
</dbReference>
<protein>
    <submittedName>
        <fullName evidence="1">Dockerin type I repeat protein</fullName>
    </submittedName>
</protein>
<comment type="caution">
    <text evidence="1">The sequence shown here is derived from an EMBL/GenBank/DDBJ whole genome shotgun (WGS) entry which is preliminary data.</text>
</comment>
<dbReference type="InterPro" id="IPR036439">
    <property type="entry name" value="Dockerin_dom_sf"/>
</dbReference>
<sequence>MFMKESLTKGIRSSAAQRRRRRLRLECLQGRLLMAGDLTNEVNPLDVNGDDQVSAGDALLVINHLQRSAHAEGEQASLYYLDVNGDESVTAGDALMVINGIARDQSDPSPPLSVDVEDGTPDEVMHSGNVEVKRYGKDVHLNFTGDDGDFVVTMPEPGILEIDRFRDFEPTPEIDSQAEGEQIAEEQFPYRVPLGDDLFIKMYGAGTIVELSGVDVPDDLIVDAKAEDTIFLVYGTRVHDDFIYRGSEGNDVVDIDAIDETDETGSEFGDVVNIRTKGGDDEVYVYHTRVRNDFFADLGSGNDSIEFWRAELGDDGKVLAGSGDDFLLHYQLRVHDDYIVHGQDGDDGLFAEEIEVGDDALLFLQDGNDEIGLNFIRVGDVGEVNGGDDYDTLLVDEDTLEIRKPRIRNIEETLPVPSS</sequence>
<dbReference type="GO" id="GO:0000272">
    <property type="term" value="P:polysaccharide catabolic process"/>
    <property type="evidence" value="ECO:0007669"/>
    <property type="project" value="InterPro"/>
</dbReference>
<dbReference type="SUPFAM" id="SSF63446">
    <property type="entry name" value="Type I dockerin domain"/>
    <property type="match status" value="1"/>
</dbReference>
<organism evidence="1 2">
    <name type="scientific">Crateriforma conspicua</name>
    <dbReference type="NCBI Taxonomy" id="2527996"/>
    <lineage>
        <taxon>Bacteria</taxon>
        <taxon>Pseudomonadati</taxon>
        <taxon>Planctomycetota</taxon>
        <taxon>Planctomycetia</taxon>
        <taxon>Planctomycetales</taxon>
        <taxon>Planctomycetaceae</taxon>
        <taxon>Crateriforma</taxon>
    </lineage>
</organism>
<dbReference type="InterPro" id="IPR002105">
    <property type="entry name" value="Dockerin_1_rpt"/>
</dbReference>
<keyword evidence="2" id="KW-1185">Reference proteome</keyword>
<gene>
    <name evidence="1" type="ORF">Pan14r_13120</name>
</gene>
<dbReference type="GO" id="GO:0004553">
    <property type="term" value="F:hydrolase activity, hydrolyzing O-glycosyl compounds"/>
    <property type="evidence" value="ECO:0007669"/>
    <property type="project" value="InterPro"/>
</dbReference>
<evidence type="ECO:0000313" key="1">
    <source>
        <dbReference type="EMBL" id="TWT69028.1"/>
    </source>
</evidence>
<dbReference type="Pfam" id="PF00404">
    <property type="entry name" value="Dockerin_1"/>
    <property type="match status" value="1"/>
</dbReference>
<name>A0A5C5Y208_9PLAN</name>
<dbReference type="RefSeq" id="WP_145298353.1">
    <property type="nucleotide sequence ID" value="NZ_CP036319.1"/>
</dbReference>
<dbReference type="OrthoDB" id="1047314at2"/>